<dbReference type="Pfam" id="PF12902">
    <property type="entry name" value="Ferritin-like"/>
    <property type="match status" value="1"/>
</dbReference>
<dbReference type="PANTHER" id="PTHR34400:SF4">
    <property type="entry name" value="MEMBRANE PROTEIN"/>
    <property type="match status" value="1"/>
</dbReference>
<name>A0ABW0G118_9PROT</name>
<comment type="caution">
    <text evidence="2">The sequence shown here is derived from an EMBL/GenBank/DDBJ whole genome shotgun (WGS) entry which is preliminary data.</text>
</comment>
<dbReference type="SUPFAM" id="SSF47240">
    <property type="entry name" value="Ferritin-like"/>
    <property type="match status" value="1"/>
</dbReference>
<dbReference type="Proteomes" id="UP001596166">
    <property type="component" value="Unassembled WGS sequence"/>
</dbReference>
<dbReference type="PANTHER" id="PTHR34400">
    <property type="match status" value="1"/>
</dbReference>
<dbReference type="RefSeq" id="WP_376993750.1">
    <property type="nucleotide sequence ID" value="NZ_JBHSLC010000004.1"/>
</dbReference>
<dbReference type="InterPro" id="IPR012347">
    <property type="entry name" value="Ferritin-like"/>
</dbReference>
<dbReference type="Gene3D" id="1.20.1260.10">
    <property type="match status" value="1"/>
</dbReference>
<evidence type="ECO:0000313" key="3">
    <source>
        <dbReference type="Proteomes" id="UP001596166"/>
    </source>
</evidence>
<evidence type="ECO:0000313" key="2">
    <source>
        <dbReference type="EMBL" id="MFC5353968.1"/>
    </source>
</evidence>
<protein>
    <submittedName>
        <fullName evidence="2">Ferritin-like protein</fullName>
    </submittedName>
</protein>
<proteinExistence type="predicted"/>
<accession>A0ABW0G118</accession>
<keyword evidence="3" id="KW-1185">Reference proteome</keyword>
<evidence type="ECO:0000259" key="1">
    <source>
        <dbReference type="Pfam" id="PF12902"/>
    </source>
</evidence>
<feature type="domain" description="Iminophenyl-pyruvate dimer synthase" evidence="1">
    <location>
        <begin position="18"/>
        <end position="240"/>
    </location>
</feature>
<sequence>MPSSKITTLSELKDYLYLAMQLEHATLPAYLTALYSIKPGTNTDAVHILRVVAVEEMLHLSIAANLLNAVGGTPDLAHPGFVPSYPTYLPDGETDFTVGIMRFGKEAVETFKKIERPSKGDGRLVRRSYAPGTSVLGRHPKSDEMHFYSIGDFYKAIEDGFEFLEAEAQGLGKTIFTGDPKRQITSEYYYSGGGQLFAVSDLESAKRAITLVMTQGEGTPTSIYDNDGELSHFYRFDQLTHGRYYQKGDEPHHPTGPTFSVDWEASYPVKANVKLADIPAGTELYDAAQSFNQAYAKFLKAITRAFNGKPELLLTAVPLMFDFRNLITELVRNPLPDSAGHNAAPTFEIDAVTAAEALTAARQEVVA</sequence>
<organism evidence="2 3">
    <name type="scientific">Azospirillum himalayense</name>
    <dbReference type="NCBI Taxonomy" id="654847"/>
    <lineage>
        <taxon>Bacteria</taxon>
        <taxon>Pseudomonadati</taxon>
        <taxon>Pseudomonadota</taxon>
        <taxon>Alphaproteobacteria</taxon>
        <taxon>Rhodospirillales</taxon>
        <taxon>Azospirillaceae</taxon>
        <taxon>Azospirillum</taxon>
    </lineage>
</organism>
<gene>
    <name evidence="2" type="ORF">ACFPMG_03015</name>
</gene>
<dbReference type="InterPro" id="IPR026820">
    <property type="entry name" value="VioB/RebD_dom"/>
</dbReference>
<reference evidence="3" key="1">
    <citation type="journal article" date="2019" name="Int. J. Syst. Evol. Microbiol.">
        <title>The Global Catalogue of Microorganisms (GCM) 10K type strain sequencing project: providing services to taxonomists for standard genome sequencing and annotation.</title>
        <authorList>
            <consortium name="The Broad Institute Genomics Platform"/>
            <consortium name="The Broad Institute Genome Sequencing Center for Infectious Disease"/>
            <person name="Wu L."/>
            <person name="Ma J."/>
        </authorList>
    </citation>
    <scope>NUCLEOTIDE SEQUENCE [LARGE SCALE GENOMIC DNA]</scope>
    <source>
        <strain evidence="3">CCUG 58760</strain>
    </source>
</reference>
<dbReference type="EMBL" id="JBHSLC010000004">
    <property type="protein sequence ID" value="MFC5353968.1"/>
    <property type="molecule type" value="Genomic_DNA"/>
</dbReference>
<dbReference type="InterPro" id="IPR009078">
    <property type="entry name" value="Ferritin-like_SF"/>
</dbReference>